<keyword evidence="2" id="KW-0472">Membrane</keyword>
<accession>A0ABV5R1H2</accession>
<keyword evidence="5" id="KW-1185">Reference proteome</keyword>
<organism evidence="4 5">
    <name type="scientific">Streptomyces yanii</name>
    <dbReference type="NCBI Taxonomy" id="78510"/>
    <lineage>
        <taxon>Bacteria</taxon>
        <taxon>Bacillati</taxon>
        <taxon>Actinomycetota</taxon>
        <taxon>Actinomycetes</taxon>
        <taxon>Kitasatosporales</taxon>
        <taxon>Streptomycetaceae</taxon>
        <taxon>Streptomyces</taxon>
    </lineage>
</organism>
<keyword evidence="2" id="KW-1133">Transmembrane helix</keyword>
<comment type="caution">
    <text evidence="4">The sequence shown here is derived from an EMBL/GenBank/DDBJ whole genome shotgun (WGS) entry which is preliminary data.</text>
</comment>
<evidence type="ECO:0000313" key="5">
    <source>
        <dbReference type="Proteomes" id="UP001589710"/>
    </source>
</evidence>
<feature type="region of interest" description="Disordered" evidence="1">
    <location>
        <begin position="1"/>
        <end position="25"/>
    </location>
</feature>
<gene>
    <name evidence="4" type="ORF">ACFFTL_04890</name>
</gene>
<evidence type="ECO:0000256" key="2">
    <source>
        <dbReference type="SAM" id="Phobius"/>
    </source>
</evidence>
<feature type="domain" description="TadE-like" evidence="3">
    <location>
        <begin position="42"/>
        <end position="83"/>
    </location>
</feature>
<dbReference type="Pfam" id="PF07811">
    <property type="entry name" value="TadE"/>
    <property type="match status" value="1"/>
</dbReference>
<sequence length="156" mass="17091">MATTEMNGPEIRETQGIRGRRYRTADREHDGCRVTGRDRDRGQTAIEFLGVTPLIILLMIALWQCALIGYTFSLAGNSADEAAHKGAISGGLRAQACRQVATEHLPKAWREKSRTTCRSSSDMYKAEVKLKVPVLVPGVLNWPFHVTGNAAAPLEG</sequence>
<reference evidence="4 5" key="1">
    <citation type="submission" date="2024-09" db="EMBL/GenBank/DDBJ databases">
        <authorList>
            <person name="Sun Q."/>
            <person name="Mori K."/>
        </authorList>
    </citation>
    <scope>NUCLEOTIDE SEQUENCE [LARGE SCALE GENOMIC DNA]</scope>
    <source>
        <strain evidence="4 5">JCM 3331</strain>
    </source>
</reference>
<evidence type="ECO:0000256" key="1">
    <source>
        <dbReference type="SAM" id="MobiDB-lite"/>
    </source>
</evidence>
<dbReference type="EMBL" id="JBHMCG010000015">
    <property type="protein sequence ID" value="MFB9571700.1"/>
    <property type="molecule type" value="Genomic_DNA"/>
</dbReference>
<name>A0ABV5R1H2_9ACTN</name>
<keyword evidence="2" id="KW-0812">Transmembrane</keyword>
<feature type="transmembrane region" description="Helical" evidence="2">
    <location>
        <begin position="45"/>
        <end position="63"/>
    </location>
</feature>
<proteinExistence type="predicted"/>
<protein>
    <submittedName>
        <fullName evidence="4">TadE family protein</fullName>
    </submittedName>
</protein>
<evidence type="ECO:0000259" key="3">
    <source>
        <dbReference type="Pfam" id="PF07811"/>
    </source>
</evidence>
<dbReference type="Proteomes" id="UP001589710">
    <property type="component" value="Unassembled WGS sequence"/>
</dbReference>
<dbReference type="RefSeq" id="WP_345515252.1">
    <property type="nucleotide sequence ID" value="NZ_BAAAXD010000030.1"/>
</dbReference>
<dbReference type="InterPro" id="IPR012495">
    <property type="entry name" value="TadE-like_dom"/>
</dbReference>
<evidence type="ECO:0000313" key="4">
    <source>
        <dbReference type="EMBL" id="MFB9571700.1"/>
    </source>
</evidence>